<evidence type="ECO:0000313" key="1">
    <source>
        <dbReference type="EMBL" id="MBL1088147.1"/>
    </source>
</evidence>
<accession>A0ABS1MJA7</accession>
<proteinExistence type="predicted"/>
<dbReference type="Proteomes" id="UP000629371">
    <property type="component" value="Unassembled WGS sequence"/>
</dbReference>
<keyword evidence="2" id="KW-1185">Reference proteome</keyword>
<name>A0ABS1MJA7_9ACTN</name>
<sequence length="244" mass="26860">MSRMTHLSHWTTPADRMVRGGMGRCDITILQPPFVTATAHGLPANDPVQARELARSFGTVEEVLEEIGTRPAHPPLYLVERSDLDQIQAGAWGPVLGISDPALGDDGNDTPLLYEVGRLRERYPDARIVGRVEVDCGESHTEDIVWLPDGTMFHASGWPGMDPWEVTGDPHAVAAALGVTGDILAEIDVDLDAEPEEVEWSAFVGLALGEADPWPWTHLETSVLRVRHTESHTRRMEKLYFLGS</sequence>
<reference evidence="1 2" key="1">
    <citation type="submission" date="2021-01" db="EMBL/GenBank/DDBJ databases">
        <title>WGS of actinomycetes isolated from Thailand.</title>
        <authorList>
            <person name="Thawai C."/>
        </authorList>
    </citation>
    <scope>NUCLEOTIDE SEQUENCE [LARGE SCALE GENOMIC DNA]</scope>
    <source>
        <strain evidence="1 2">CH9-7</strain>
    </source>
</reference>
<dbReference type="EMBL" id="JAERRI010000001">
    <property type="protein sequence ID" value="MBL1088147.1"/>
    <property type="molecule type" value="Genomic_DNA"/>
</dbReference>
<protein>
    <submittedName>
        <fullName evidence="1">Uncharacterized protein</fullName>
    </submittedName>
</protein>
<gene>
    <name evidence="1" type="ORF">JK360_01835</name>
</gene>
<evidence type="ECO:0000313" key="2">
    <source>
        <dbReference type="Proteomes" id="UP000629371"/>
    </source>
</evidence>
<organism evidence="1 2">
    <name type="scientific">Streptomyces siderophoricus</name>
    <dbReference type="NCBI Taxonomy" id="2802281"/>
    <lineage>
        <taxon>Bacteria</taxon>
        <taxon>Bacillati</taxon>
        <taxon>Actinomycetota</taxon>
        <taxon>Actinomycetes</taxon>
        <taxon>Kitasatosporales</taxon>
        <taxon>Streptomycetaceae</taxon>
        <taxon>Streptomyces</taxon>
    </lineage>
</organism>
<comment type="caution">
    <text evidence="1">The sequence shown here is derived from an EMBL/GenBank/DDBJ whole genome shotgun (WGS) entry which is preliminary data.</text>
</comment>
<dbReference type="Pfam" id="PF19859">
    <property type="entry name" value="DUF6333"/>
    <property type="match status" value="1"/>
</dbReference>